<organism evidence="1 2">
    <name type="scientific">Agarivorans aestuarii</name>
    <dbReference type="NCBI Taxonomy" id="1563703"/>
    <lineage>
        <taxon>Bacteria</taxon>
        <taxon>Pseudomonadati</taxon>
        <taxon>Pseudomonadota</taxon>
        <taxon>Gammaproteobacteria</taxon>
        <taxon>Alteromonadales</taxon>
        <taxon>Alteromonadaceae</taxon>
        <taxon>Agarivorans</taxon>
    </lineage>
</organism>
<dbReference type="InterPro" id="IPR029044">
    <property type="entry name" value="Nucleotide-diphossugar_trans"/>
</dbReference>
<dbReference type="EMBL" id="JAYDYW010000004">
    <property type="protein sequence ID" value="MEE1672896.1"/>
    <property type="molecule type" value="Genomic_DNA"/>
</dbReference>
<dbReference type="InterPro" id="IPR003329">
    <property type="entry name" value="Cytidylyl_trans"/>
</dbReference>
<dbReference type="NCBIfam" id="TIGR03584">
    <property type="entry name" value="PseF"/>
    <property type="match status" value="1"/>
</dbReference>
<keyword evidence="1" id="KW-0808">Transferase</keyword>
<accession>A0ABU7G105</accession>
<evidence type="ECO:0000313" key="1">
    <source>
        <dbReference type="EMBL" id="MEE1672896.1"/>
    </source>
</evidence>
<dbReference type="InterPro" id="IPR020039">
    <property type="entry name" value="PseF"/>
</dbReference>
<dbReference type="PANTHER" id="PTHR21485:SF6">
    <property type="entry name" value="N-ACYLNEURAMINATE CYTIDYLYLTRANSFERASE-RELATED"/>
    <property type="match status" value="1"/>
</dbReference>
<dbReference type="GO" id="GO:0016779">
    <property type="term" value="F:nucleotidyltransferase activity"/>
    <property type="evidence" value="ECO:0007669"/>
    <property type="project" value="UniProtKB-KW"/>
</dbReference>
<dbReference type="Proteomes" id="UP001310248">
    <property type="component" value="Unassembled WGS sequence"/>
</dbReference>
<evidence type="ECO:0000313" key="2">
    <source>
        <dbReference type="Proteomes" id="UP001310248"/>
    </source>
</evidence>
<name>A0ABU7G105_9ALTE</name>
<reference evidence="2" key="1">
    <citation type="submission" date="2023-07" db="EMBL/GenBank/DDBJ databases">
        <title>Draft genome sequence of Agarivorans aestuarii strain ZMCS4, a CAZymes producing bacteria isolated from the marine brown algae Clodostephus spongiosus.</title>
        <authorList>
            <person name="Lorente B."/>
            <person name="Cabral C."/>
            <person name="Frias J."/>
            <person name="Faria J."/>
            <person name="Toubarro D."/>
        </authorList>
    </citation>
    <scope>NUCLEOTIDE SEQUENCE [LARGE SCALE GENOMIC DNA]</scope>
    <source>
        <strain evidence="2">ZMCS4</strain>
    </source>
</reference>
<comment type="caution">
    <text evidence="1">The sequence shown here is derived from an EMBL/GenBank/DDBJ whole genome shotgun (WGS) entry which is preliminary data.</text>
</comment>
<dbReference type="CDD" id="cd02513">
    <property type="entry name" value="CMP-NeuAc_Synthase"/>
    <property type="match status" value="1"/>
</dbReference>
<protein>
    <submittedName>
        <fullName evidence="1">Pseudaminic acid cytidylyltransferase</fullName>
        <ecNumber evidence="1">2.7.7.81</ecNumber>
    </submittedName>
</protein>
<keyword evidence="2" id="KW-1185">Reference proteome</keyword>
<dbReference type="InterPro" id="IPR050793">
    <property type="entry name" value="CMP-NeuNAc_synthase"/>
</dbReference>
<proteinExistence type="predicted"/>
<dbReference type="Gene3D" id="3.90.550.10">
    <property type="entry name" value="Spore Coat Polysaccharide Biosynthesis Protein SpsA, Chain A"/>
    <property type="match status" value="1"/>
</dbReference>
<dbReference type="SUPFAM" id="SSF53448">
    <property type="entry name" value="Nucleotide-diphospho-sugar transferases"/>
    <property type="match status" value="1"/>
</dbReference>
<gene>
    <name evidence="1" type="primary">pseF</name>
    <name evidence="1" type="ORF">SNR37_002307</name>
</gene>
<keyword evidence="1" id="KW-0548">Nucleotidyltransferase</keyword>
<dbReference type="EC" id="2.7.7.81" evidence="1"/>
<dbReference type="RefSeq" id="WP_329774299.1">
    <property type="nucleotide sequence ID" value="NZ_JAYDYW010000004.1"/>
</dbReference>
<sequence length="231" mass="25681">MKRIAIIPARGGSKRIPKKNIRQFHGQPIIAYSIQSALESDCFDQVIVSTDSTEIATIAESYGASVPFLRPANLSNDFAGTVEVIQHALKQPAIEQELDYVCCIYATAPFVQASHLRKGLELLIQQDSEYCYPVCEYPSPIQRALAVDNNGHIAMAKPEAVATRSQDLQAHYYDTGQFYWGTRNAFITAKPILSSLASPLVLPKGSVVDIDDPDDWRLAELIYQHRILEES</sequence>
<dbReference type="Pfam" id="PF02348">
    <property type="entry name" value="CTP_transf_3"/>
    <property type="match status" value="1"/>
</dbReference>
<dbReference type="PANTHER" id="PTHR21485">
    <property type="entry name" value="HAD SUPERFAMILY MEMBERS CMAS AND KDSC"/>
    <property type="match status" value="1"/>
</dbReference>